<dbReference type="KEGG" id="hes:HPSA_00555"/>
<reference evidence="1 2" key="2">
    <citation type="journal article" date="2013" name="Genome Announc.">
        <title>Genome Sequences of Three hpAfrica2 Strains of Helicobacter pylori.</title>
        <authorList>
            <person name="Duncan S.S."/>
            <person name="Bertoli M.T."/>
            <person name="Kersulyte D."/>
            <person name="Valk P.L."/>
            <person name="Tamma S."/>
            <person name="Segal I."/>
            <person name="McClain M.S."/>
            <person name="Cover T.L."/>
            <person name="Berg D.E."/>
        </authorList>
    </citation>
    <scope>NUCLEOTIDE SEQUENCE [LARGE SCALE GENOMIC DNA]</scope>
    <source>
        <strain evidence="1 2">SouthAfrica7</strain>
    </source>
</reference>
<evidence type="ECO:0000313" key="1">
    <source>
        <dbReference type="EMBL" id="ADU84135.1"/>
    </source>
</evidence>
<evidence type="ECO:0008006" key="3">
    <source>
        <dbReference type="Google" id="ProtNLM"/>
    </source>
</evidence>
<accession>E8QU37</accession>
<dbReference type="RefSeq" id="WP_000447670.1">
    <property type="nucleotide sequence ID" value="NC_017361.1"/>
</dbReference>
<evidence type="ECO:0000313" key="2">
    <source>
        <dbReference type="Proteomes" id="UP000007467"/>
    </source>
</evidence>
<reference evidence="2" key="1">
    <citation type="submission" date="2010-11" db="EMBL/GenBank/DDBJ databases">
        <title>Genome sequence of Helicobacter pylori strain SouthAfrica7.</title>
        <authorList>
            <person name="Kersulyte D."/>
            <person name="Segal I."/>
            <person name="Mistry R."/>
            <person name="Berg D.E."/>
        </authorList>
    </citation>
    <scope>NUCLEOTIDE SEQUENCE [LARGE SCALE GENOMIC DNA]</scope>
    <source>
        <strain evidence="2">SouthAfrica7</strain>
    </source>
</reference>
<protein>
    <recommendedName>
        <fullName evidence="3">McrBC restriction endonuclease system McrB subunit</fullName>
    </recommendedName>
</protein>
<dbReference type="OrthoDB" id="5329532at2"/>
<dbReference type="EMBL" id="CP002336">
    <property type="protein sequence ID" value="ADU84135.1"/>
    <property type="molecule type" value="Genomic_DNA"/>
</dbReference>
<organism evidence="1 2">
    <name type="scientific">Helicobacter pylori (strain SouthAfrica7)</name>
    <dbReference type="NCBI Taxonomy" id="907239"/>
    <lineage>
        <taxon>Bacteria</taxon>
        <taxon>Pseudomonadati</taxon>
        <taxon>Campylobacterota</taxon>
        <taxon>Epsilonproteobacteria</taxon>
        <taxon>Campylobacterales</taxon>
        <taxon>Helicobacteraceae</taxon>
        <taxon>Helicobacter</taxon>
    </lineage>
</organism>
<dbReference type="Gene3D" id="3.30.920.90">
    <property type="match status" value="1"/>
</dbReference>
<dbReference type="AlphaFoldDB" id="E8QU37"/>
<proteinExistence type="predicted"/>
<dbReference type="PATRIC" id="fig|907239.3.peg.107"/>
<dbReference type="Proteomes" id="UP000007467">
    <property type="component" value="Chromosome"/>
</dbReference>
<sequence length="200" mass="23219">METIEWNEEQRKAFQDLLREFVALIDAKAQEEKQTCKKPKIPKYGSCQRGLNEVSPWGYVCKISLGSGNLSNEPSIAFCRQDILGEGFVNREKPTPTKGFYIWLAYYWRNDLEKIDLCIGRSLKNEKEECQKCPAYDKIVIENACYQKLYDDLEADLEDITDYFLHLVNEFNQIPTAYFELDPSSTSSQNNPYAKNKNLI</sequence>
<name>E8QU37_HELPW</name>
<gene>
    <name evidence="1" type="ordered locus">HPSA_00555</name>
</gene>
<dbReference type="HOGENOM" id="CLU_131450_0_0_7"/>